<gene>
    <name evidence="1" type="ORF">BU16DRAFT_587077</name>
</gene>
<evidence type="ECO:0000313" key="2">
    <source>
        <dbReference type="Proteomes" id="UP000799750"/>
    </source>
</evidence>
<name>A0A6A6Q7N0_9PEZI</name>
<dbReference type="AlphaFoldDB" id="A0A6A6Q7N0"/>
<sequence length="477" mass="53007">MHFRKHKSQAPEAPADPIVTYHLTQTLSGKLTVTPTPSTYHTYSITLNKPRAIRDTIDVVVHRSGKATPATTSDVVGHCLIQVVRGKFLECRLDSDGTDVQLERKGSGFNNTKAWYNISAQEHPNLKWEHDADGGGRTSPDRRLKLVEEGSGEVVARFAGAETGVSEFGVLEIYKEQVVRDLDWCGLLVLTAVCVYAREERSREKRKKANDVAGFVGNWGGLLTMDSTPSHVTVVFLPIQVLLSFSATKPLPSLESFTKSGTLFQSSFIIANVYSYLTYLTRLLVLFSQLQHEQQTGVFRCHLTIFNRHHFLPDKSIVRDGMPQWRSHPKPLHQASTAFPASAFSNIDSKSCNLYALNPDCFYLGSDMPVYSPSGAGHTGLRFGPKSFGFLWTVDLRHKTYPLPGAKIHILMKQTSELITRPLLGSRLTRSRKDDCTGSAVHEATALPERRSSQIAESARLRSSSSDQNYITKICGI</sequence>
<protein>
    <submittedName>
        <fullName evidence="1">Uncharacterized protein</fullName>
    </submittedName>
</protein>
<dbReference type="Proteomes" id="UP000799750">
    <property type="component" value="Unassembled WGS sequence"/>
</dbReference>
<accession>A0A6A6Q7N0</accession>
<keyword evidence="2" id="KW-1185">Reference proteome</keyword>
<evidence type="ECO:0000313" key="1">
    <source>
        <dbReference type="EMBL" id="KAF2488302.1"/>
    </source>
</evidence>
<reference evidence="1" key="1">
    <citation type="journal article" date="2020" name="Stud. Mycol.">
        <title>101 Dothideomycetes genomes: a test case for predicting lifestyles and emergence of pathogens.</title>
        <authorList>
            <person name="Haridas S."/>
            <person name="Albert R."/>
            <person name="Binder M."/>
            <person name="Bloem J."/>
            <person name="Labutti K."/>
            <person name="Salamov A."/>
            <person name="Andreopoulos B."/>
            <person name="Baker S."/>
            <person name="Barry K."/>
            <person name="Bills G."/>
            <person name="Bluhm B."/>
            <person name="Cannon C."/>
            <person name="Castanera R."/>
            <person name="Culley D."/>
            <person name="Daum C."/>
            <person name="Ezra D."/>
            <person name="Gonzalez J."/>
            <person name="Henrissat B."/>
            <person name="Kuo A."/>
            <person name="Liang C."/>
            <person name="Lipzen A."/>
            <person name="Lutzoni F."/>
            <person name="Magnuson J."/>
            <person name="Mondo S."/>
            <person name="Nolan M."/>
            <person name="Ohm R."/>
            <person name="Pangilinan J."/>
            <person name="Park H.-J."/>
            <person name="Ramirez L."/>
            <person name="Alfaro M."/>
            <person name="Sun H."/>
            <person name="Tritt A."/>
            <person name="Yoshinaga Y."/>
            <person name="Zwiers L.-H."/>
            <person name="Turgeon B."/>
            <person name="Goodwin S."/>
            <person name="Spatafora J."/>
            <person name="Crous P."/>
            <person name="Grigoriev I."/>
        </authorList>
    </citation>
    <scope>NUCLEOTIDE SEQUENCE</scope>
    <source>
        <strain evidence="1">CBS 269.34</strain>
    </source>
</reference>
<proteinExistence type="predicted"/>
<organism evidence="1 2">
    <name type="scientific">Lophium mytilinum</name>
    <dbReference type="NCBI Taxonomy" id="390894"/>
    <lineage>
        <taxon>Eukaryota</taxon>
        <taxon>Fungi</taxon>
        <taxon>Dikarya</taxon>
        <taxon>Ascomycota</taxon>
        <taxon>Pezizomycotina</taxon>
        <taxon>Dothideomycetes</taxon>
        <taxon>Pleosporomycetidae</taxon>
        <taxon>Mytilinidiales</taxon>
        <taxon>Mytilinidiaceae</taxon>
        <taxon>Lophium</taxon>
    </lineage>
</organism>
<dbReference type="OrthoDB" id="3764226at2759"/>
<dbReference type="EMBL" id="MU004204">
    <property type="protein sequence ID" value="KAF2488302.1"/>
    <property type="molecule type" value="Genomic_DNA"/>
</dbReference>